<sequence>MPLAKGAVNLLGIGTEAWAHHKRKKTLPRSVSPNPDSVLEQQSPLTLHSPQAERRVSNASSIGVEEADEWLQDEVQEHLDDDGSAFAARATPFDVLLSKRLPCPVILPQKRPESKTRGFVRAYALSLADSGIDQVTWFKFLTEFEESVKGEGNFHAVNLSIALGVLTYTVAATAVNPAVHLAAFAVHTSIEAGRRLRNTRQINKYLEHMNDTLFEPHGLYALLMTYKSTSGESSVTIDMKTNIISSITSRDSGLRSKFRTASGKTYGDAQLPECAPLIFPALDAATTEQRQNAFRRASAFLGDYRDRRARAQFQHNNPESALNVLPKEEFSSIFADPNHPINRGGSLNAITGGYLFKGAMALRDKGAGNVIPFKLGRQAGKEGTGVGGASGHAVKRVIGESVLYLMVVNMPTDEEMKSAVELEKIAREISEKADQDYAP</sequence>
<proteinExistence type="predicted"/>
<dbReference type="EMBL" id="JAPDRK010000002">
    <property type="protein sequence ID" value="KAJ9615277.1"/>
    <property type="molecule type" value="Genomic_DNA"/>
</dbReference>
<dbReference type="PANTHER" id="PTHR38887:SF1">
    <property type="entry name" value="RAS MODIFICATION PROTEIN ERF4"/>
    <property type="match status" value="1"/>
</dbReference>
<organism evidence="2 3">
    <name type="scientific">Cladophialophora chaetospira</name>
    <dbReference type="NCBI Taxonomy" id="386627"/>
    <lineage>
        <taxon>Eukaryota</taxon>
        <taxon>Fungi</taxon>
        <taxon>Dikarya</taxon>
        <taxon>Ascomycota</taxon>
        <taxon>Pezizomycotina</taxon>
        <taxon>Eurotiomycetes</taxon>
        <taxon>Chaetothyriomycetidae</taxon>
        <taxon>Chaetothyriales</taxon>
        <taxon>Herpotrichiellaceae</taxon>
        <taxon>Cladophialophora</taxon>
    </lineage>
</organism>
<dbReference type="InterPro" id="IPR053221">
    <property type="entry name" value="Burnettramic_acid_biosynth"/>
</dbReference>
<protein>
    <submittedName>
        <fullName evidence="2">Uncharacterized protein</fullName>
    </submittedName>
</protein>
<feature type="region of interest" description="Disordered" evidence="1">
    <location>
        <begin position="23"/>
        <end position="59"/>
    </location>
</feature>
<evidence type="ECO:0000313" key="3">
    <source>
        <dbReference type="Proteomes" id="UP001172673"/>
    </source>
</evidence>
<dbReference type="AlphaFoldDB" id="A0AA39CPI2"/>
<dbReference type="PANTHER" id="PTHR38887">
    <property type="entry name" value="CHROMOSOME 21, WHOLE GENOME SHOTGUN SEQUENCE"/>
    <property type="match status" value="1"/>
</dbReference>
<comment type="caution">
    <text evidence="2">The sequence shown here is derived from an EMBL/GenBank/DDBJ whole genome shotgun (WGS) entry which is preliminary data.</text>
</comment>
<evidence type="ECO:0000256" key="1">
    <source>
        <dbReference type="SAM" id="MobiDB-lite"/>
    </source>
</evidence>
<keyword evidence="3" id="KW-1185">Reference proteome</keyword>
<name>A0AA39CPI2_9EURO</name>
<accession>A0AA39CPI2</accession>
<gene>
    <name evidence="2" type="ORF">H2200_001352</name>
</gene>
<dbReference type="Proteomes" id="UP001172673">
    <property type="component" value="Unassembled WGS sequence"/>
</dbReference>
<evidence type="ECO:0000313" key="2">
    <source>
        <dbReference type="EMBL" id="KAJ9615277.1"/>
    </source>
</evidence>
<feature type="compositionally biased region" description="Polar residues" evidence="1">
    <location>
        <begin position="29"/>
        <end position="49"/>
    </location>
</feature>
<reference evidence="2" key="1">
    <citation type="submission" date="2022-10" db="EMBL/GenBank/DDBJ databases">
        <title>Culturing micro-colonial fungi from biological soil crusts in the Mojave desert and describing Neophaeococcomyces mojavensis, and introducing the new genera and species Taxawa tesnikishii.</title>
        <authorList>
            <person name="Kurbessoian T."/>
            <person name="Stajich J.E."/>
        </authorList>
    </citation>
    <scope>NUCLEOTIDE SEQUENCE</scope>
    <source>
        <strain evidence="2">TK_41</strain>
    </source>
</reference>